<feature type="compositionally biased region" description="Low complexity" evidence="1">
    <location>
        <begin position="57"/>
        <end position="70"/>
    </location>
</feature>
<feature type="region of interest" description="Disordered" evidence="1">
    <location>
        <begin position="1"/>
        <end position="26"/>
    </location>
</feature>
<feature type="region of interest" description="Disordered" evidence="1">
    <location>
        <begin position="57"/>
        <end position="93"/>
    </location>
</feature>
<name>A0A3L6Q945_PANMI</name>
<organism evidence="2 3">
    <name type="scientific">Panicum miliaceum</name>
    <name type="common">Proso millet</name>
    <name type="synonym">Broomcorn millet</name>
    <dbReference type="NCBI Taxonomy" id="4540"/>
    <lineage>
        <taxon>Eukaryota</taxon>
        <taxon>Viridiplantae</taxon>
        <taxon>Streptophyta</taxon>
        <taxon>Embryophyta</taxon>
        <taxon>Tracheophyta</taxon>
        <taxon>Spermatophyta</taxon>
        <taxon>Magnoliopsida</taxon>
        <taxon>Liliopsida</taxon>
        <taxon>Poales</taxon>
        <taxon>Poaceae</taxon>
        <taxon>PACMAD clade</taxon>
        <taxon>Panicoideae</taxon>
        <taxon>Panicodae</taxon>
        <taxon>Paniceae</taxon>
        <taxon>Panicinae</taxon>
        <taxon>Panicum</taxon>
        <taxon>Panicum sect. Panicum</taxon>
    </lineage>
</organism>
<accession>A0A3L6Q945</accession>
<dbReference type="OrthoDB" id="696406at2759"/>
<reference evidence="3" key="1">
    <citation type="journal article" date="2019" name="Nat. Commun.">
        <title>The genome of broomcorn millet.</title>
        <authorList>
            <person name="Zou C."/>
            <person name="Miki D."/>
            <person name="Li D."/>
            <person name="Tang Q."/>
            <person name="Xiao L."/>
            <person name="Rajput S."/>
            <person name="Deng P."/>
            <person name="Jia W."/>
            <person name="Huang R."/>
            <person name="Zhang M."/>
            <person name="Sun Y."/>
            <person name="Hu J."/>
            <person name="Fu X."/>
            <person name="Schnable P.S."/>
            <person name="Li F."/>
            <person name="Zhang H."/>
            <person name="Feng B."/>
            <person name="Zhu X."/>
            <person name="Liu R."/>
            <person name="Schnable J.C."/>
            <person name="Zhu J.-K."/>
            <person name="Zhang H."/>
        </authorList>
    </citation>
    <scope>NUCLEOTIDE SEQUENCE [LARGE SCALE GENOMIC DNA]</scope>
</reference>
<gene>
    <name evidence="2" type="ORF">C2845_PM15G12500</name>
</gene>
<dbReference type="AlphaFoldDB" id="A0A3L6Q945"/>
<evidence type="ECO:0000313" key="3">
    <source>
        <dbReference type="Proteomes" id="UP000275267"/>
    </source>
</evidence>
<dbReference type="Proteomes" id="UP000275267">
    <property type="component" value="Unassembled WGS sequence"/>
</dbReference>
<proteinExistence type="predicted"/>
<evidence type="ECO:0000256" key="1">
    <source>
        <dbReference type="SAM" id="MobiDB-lite"/>
    </source>
</evidence>
<keyword evidence="3" id="KW-1185">Reference proteome</keyword>
<sequence>MKHPTGTPCAAAGQFQKQRRGRERASAIEVSPLARRARTRATGLVIACHAADDGAAAAGRAPRPAAPVRGAGHREPGGRGRRGRGRGGAAGARTRCGAGEKAAVGAVAALAVARIAAMVGMARAQELTALAVASDADRGDGPTQDFAARETRVGPVVLALLLYSFSDFRVLYESQASRE</sequence>
<evidence type="ECO:0000313" key="2">
    <source>
        <dbReference type="EMBL" id="RLM75165.1"/>
    </source>
</evidence>
<comment type="caution">
    <text evidence="2">The sequence shown here is derived from an EMBL/GenBank/DDBJ whole genome shotgun (WGS) entry which is preliminary data.</text>
</comment>
<dbReference type="EMBL" id="PQIB02000013">
    <property type="protein sequence ID" value="RLM75165.1"/>
    <property type="molecule type" value="Genomic_DNA"/>
</dbReference>
<protein>
    <submittedName>
        <fullName evidence="2">Uncharacterized protein</fullName>
    </submittedName>
</protein>